<dbReference type="InterPro" id="IPR006342">
    <property type="entry name" value="FkbM_mtfrase"/>
</dbReference>
<dbReference type="Proteomes" id="UP001062776">
    <property type="component" value="Unassembled WGS sequence"/>
</dbReference>
<gene>
    <name evidence="2" type="ORF">AA0535_2634</name>
</gene>
<dbReference type="GO" id="GO:0008168">
    <property type="term" value="F:methyltransferase activity"/>
    <property type="evidence" value="ECO:0007669"/>
    <property type="project" value="UniProtKB-KW"/>
</dbReference>
<dbReference type="PANTHER" id="PTHR34203:SF15">
    <property type="entry name" value="SLL1173 PROTEIN"/>
    <property type="match status" value="1"/>
</dbReference>
<sequence>MAREREQIVVNAITNPYALVEARYGTMLANRFDTYIGQALIQYGEYGEHELDLPRQYITHPGTVVEVGANIGSQTVALAQAARAVGGDLVAFEPQPFLFQNLCANLALNGIDNAIAWPFAVSAQAGSVAFGAPDYRQPGNFGSVSMREQGNVGDVIVPSVRLDDVLAGRQVRLIKIDVEGFEMQVLRGAAALITSCRPVIYIENDRPAQSQALIEYLWRRGYRLWWHVTTLFNDRNHRQRADNVYQGFYSYNMICLPFESQVTPEDLPEVTDSGAHPGLKTHEPETLPEMQAAIDMPTPSLDGVTLEHSNLVGSVCAEERSLEPV</sequence>
<protein>
    <submittedName>
        <fullName evidence="2">SAM-dependent methyltransferase</fullName>
    </submittedName>
</protein>
<accession>A0ABQ0Q5R2</accession>
<reference evidence="2" key="1">
    <citation type="submission" date="2013-04" db="EMBL/GenBank/DDBJ databases">
        <title>The genome sequencing project of 58 acetic acid bacteria.</title>
        <authorList>
            <person name="Okamoto-Kainuma A."/>
            <person name="Ishikawa M."/>
            <person name="Umino S."/>
            <person name="Koizumi Y."/>
            <person name="Shiwa Y."/>
            <person name="Yoshikawa H."/>
            <person name="Matsutani M."/>
            <person name="Matsushita K."/>
        </authorList>
    </citation>
    <scope>NUCLEOTIDE SEQUENCE</scope>
    <source>
        <strain evidence="2">NRIC 0535</strain>
    </source>
</reference>
<dbReference type="NCBIfam" id="TIGR01444">
    <property type="entry name" value="fkbM_fam"/>
    <property type="match status" value="1"/>
</dbReference>
<dbReference type="SUPFAM" id="SSF53335">
    <property type="entry name" value="S-adenosyl-L-methionine-dependent methyltransferases"/>
    <property type="match status" value="1"/>
</dbReference>
<evidence type="ECO:0000313" key="2">
    <source>
        <dbReference type="EMBL" id="GBQ92722.1"/>
    </source>
</evidence>
<keyword evidence="2" id="KW-0489">Methyltransferase</keyword>
<dbReference type="GO" id="GO:0032259">
    <property type="term" value="P:methylation"/>
    <property type="evidence" value="ECO:0007669"/>
    <property type="project" value="UniProtKB-KW"/>
</dbReference>
<comment type="caution">
    <text evidence="2">The sequence shown here is derived from an EMBL/GenBank/DDBJ whole genome shotgun (WGS) entry which is preliminary data.</text>
</comment>
<proteinExistence type="predicted"/>
<dbReference type="EMBL" id="BAPV01000060">
    <property type="protein sequence ID" value="GBQ92722.1"/>
    <property type="molecule type" value="Genomic_DNA"/>
</dbReference>
<dbReference type="Gene3D" id="3.40.50.150">
    <property type="entry name" value="Vaccinia Virus protein VP39"/>
    <property type="match status" value="1"/>
</dbReference>
<keyword evidence="2" id="KW-0808">Transferase</keyword>
<organism evidence="2 3">
    <name type="scientific">Asaia krungthepensis NRIC 0535</name>
    <dbReference type="NCBI Taxonomy" id="1307925"/>
    <lineage>
        <taxon>Bacteria</taxon>
        <taxon>Pseudomonadati</taxon>
        <taxon>Pseudomonadota</taxon>
        <taxon>Alphaproteobacteria</taxon>
        <taxon>Acetobacterales</taxon>
        <taxon>Acetobacteraceae</taxon>
        <taxon>Asaia</taxon>
    </lineage>
</organism>
<dbReference type="PANTHER" id="PTHR34203">
    <property type="entry name" value="METHYLTRANSFERASE, FKBM FAMILY PROTEIN"/>
    <property type="match status" value="1"/>
</dbReference>
<dbReference type="InterPro" id="IPR052514">
    <property type="entry name" value="SAM-dependent_MTase"/>
</dbReference>
<feature type="domain" description="Methyltransferase FkbM" evidence="1">
    <location>
        <begin position="66"/>
        <end position="224"/>
    </location>
</feature>
<dbReference type="InterPro" id="IPR029063">
    <property type="entry name" value="SAM-dependent_MTases_sf"/>
</dbReference>
<dbReference type="Pfam" id="PF05050">
    <property type="entry name" value="Methyltransf_21"/>
    <property type="match status" value="1"/>
</dbReference>
<evidence type="ECO:0000259" key="1">
    <source>
        <dbReference type="Pfam" id="PF05050"/>
    </source>
</evidence>
<name>A0ABQ0Q5R2_9PROT</name>
<keyword evidence="3" id="KW-1185">Reference proteome</keyword>
<evidence type="ECO:0000313" key="3">
    <source>
        <dbReference type="Proteomes" id="UP001062776"/>
    </source>
</evidence>